<dbReference type="Proteomes" id="UP000030755">
    <property type="component" value="Unassembled WGS sequence"/>
</dbReference>
<dbReference type="GO" id="GO:0016020">
    <property type="term" value="C:membrane"/>
    <property type="evidence" value="ECO:0007669"/>
    <property type="project" value="UniProtKB-SubCell"/>
</dbReference>
<keyword evidence="4 6" id="KW-1133">Transmembrane helix</keyword>
<evidence type="ECO:0000313" key="8">
    <source>
        <dbReference type="Proteomes" id="UP000030755"/>
    </source>
</evidence>
<evidence type="ECO:0000256" key="2">
    <source>
        <dbReference type="ARBA" id="ARBA00005335"/>
    </source>
</evidence>
<keyword evidence="8" id="KW-1185">Reference proteome</keyword>
<evidence type="ECO:0000313" key="7">
    <source>
        <dbReference type="EMBL" id="EPZ35797.1"/>
    </source>
</evidence>
<accession>A0A075B3V0</accession>
<dbReference type="InterPro" id="IPR007919">
    <property type="entry name" value="UPF0220"/>
</dbReference>
<feature type="transmembrane region" description="Helical" evidence="6">
    <location>
        <begin position="20"/>
        <end position="42"/>
    </location>
</feature>
<dbReference type="EMBL" id="KE560757">
    <property type="protein sequence ID" value="EPZ35797.1"/>
    <property type="molecule type" value="Genomic_DNA"/>
</dbReference>
<feature type="transmembrane region" description="Helical" evidence="6">
    <location>
        <begin position="97"/>
        <end position="117"/>
    </location>
</feature>
<evidence type="ECO:0000256" key="1">
    <source>
        <dbReference type="ARBA" id="ARBA00004141"/>
    </source>
</evidence>
<dbReference type="PANTHER" id="PTHR13180">
    <property type="entry name" value="SMALL MEMBRANE PROTEIN-RELATED"/>
    <property type="match status" value="1"/>
</dbReference>
<sequence length="123" mass="13635">MIFGIALWVWIDANVNMKGIYFGHWIPGIISTIGLILINALSLDVLNDDGFSSYDSTTRNARIFCLIITMLLILGGLISSVWIMIVEFQNKNNAAPGTALIVENVLITLSALIMKFGRKNDEF</sequence>
<gene>
    <name evidence="7" type="ORF">O9G_003280</name>
</gene>
<reference evidence="7 8" key="1">
    <citation type="journal article" date="2013" name="Curr. Biol.">
        <title>Shared signatures of parasitism and phylogenomics unite Cryptomycota and microsporidia.</title>
        <authorList>
            <person name="James T.Y."/>
            <person name="Pelin A."/>
            <person name="Bonen L."/>
            <person name="Ahrendt S."/>
            <person name="Sain D."/>
            <person name="Corradi N."/>
            <person name="Stajich J.E."/>
        </authorList>
    </citation>
    <scope>NUCLEOTIDE SEQUENCE [LARGE SCALE GENOMIC DNA]</scope>
    <source>
        <strain evidence="7 8">CSF55</strain>
    </source>
</reference>
<dbReference type="STRING" id="988480.A0A075B3V0"/>
<evidence type="ECO:0000256" key="5">
    <source>
        <dbReference type="ARBA" id="ARBA00023136"/>
    </source>
</evidence>
<evidence type="ECO:0000256" key="6">
    <source>
        <dbReference type="SAM" id="Phobius"/>
    </source>
</evidence>
<protein>
    <submittedName>
        <fullName evidence="7">UPF0220 domain-containing protein</fullName>
    </submittedName>
</protein>
<dbReference type="OrthoDB" id="268928at2759"/>
<keyword evidence="3 6" id="KW-0812">Transmembrane</keyword>
<dbReference type="AlphaFoldDB" id="A0A075B3V0"/>
<name>A0A075B3V0_ROZAC</name>
<evidence type="ECO:0000256" key="4">
    <source>
        <dbReference type="ARBA" id="ARBA00022989"/>
    </source>
</evidence>
<dbReference type="Pfam" id="PF05255">
    <property type="entry name" value="UPF0220"/>
    <property type="match status" value="1"/>
</dbReference>
<dbReference type="OMA" id="GYVVPQK"/>
<evidence type="ECO:0000256" key="3">
    <source>
        <dbReference type="ARBA" id="ARBA00022692"/>
    </source>
</evidence>
<dbReference type="HOGENOM" id="CLU_096876_0_1_1"/>
<proteinExistence type="inferred from homology"/>
<comment type="similarity">
    <text evidence="2">Belongs to the UPF0220 family.</text>
</comment>
<keyword evidence="5 6" id="KW-0472">Membrane</keyword>
<comment type="subcellular location">
    <subcellularLocation>
        <location evidence="1">Membrane</location>
        <topology evidence="1">Multi-pass membrane protein</topology>
    </subcellularLocation>
</comment>
<organism evidence="7 8">
    <name type="scientific">Rozella allomycis (strain CSF55)</name>
    <dbReference type="NCBI Taxonomy" id="988480"/>
    <lineage>
        <taxon>Eukaryota</taxon>
        <taxon>Fungi</taxon>
        <taxon>Fungi incertae sedis</taxon>
        <taxon>Cryptomycota</taxon>
        <taxon>Cryptomycota incertae sedis</taxon>
        <taxon>Rozella</taxon>
    </lineage>
</organism>
<feature type="transmembrane region" description="Helical" evidence="6">
    <location>
        <begin position="63"/>
        <end position="85"/>
    </location>
</feature>